<evidence type="ECO:0000313" key="1">
    <source>
        <dbReference type="EMBL" id="HIU43047.1"/>
    </source>
</evidence>
<dbReference type="InterPro" id="IPR003735">
    <property type="entry name" value="Metal_Tscrpt_repr"/>
</dbReference>
<dbReference type="AlphaFoldDB" id="A0A9D1LLE0"/>
<sequence length="87" mass="9829">MSSHYDKALDTRLASIQGQVGAIRRMLLEGRDCEDLLLQLSAVESSINKIAKTILKDHLNKCVKESIEQGETDILDHFNSILDKYIK</sequence>
<reference evidence="1" key="2">
    <citation type="journal article" date="2021" name="PeerJ">
        <title>Extensive microbial diversity within the chicken gut microbiome revealed by metagenomics and culture.</title>
        <authorList>
            <person name="Gilroy R."/>
            <person name="Ravi A."/>
            <person name="Getino M."/>
            <person name="Pursley I."/>
            <person name="Horton D.L."/>
            <person name="Alikhan N.F."/>
            <person name="Baker D."/>
            <person name="Gharbi K."/>
            <person name="Hall N."/>
            <person name="Watson M."/>
            <person name="Adriaenssens E.M."/>
            <person name="Foster-Nyarko E."/>
            <person name="Jarju S."/>
            <person name="Secka A."/>
            <person name="Antonio M."/>
            <person name="Oren A."/>
            <person name="Chaudhuri R.R."/>
            <person name="La Ragione R."/>
            <person name="Hildebrand F."/>
            <person name="Pallen M.J."/>
        </authorList>
    </citation>
    <scope>NUCLEOTIDE SEQUENCE</scope>
    <source>
        <strain evidence="1">CHK191-8634</strain>
    </source>
</reference>
<proteinExistence type="predicted"/>
<comment type="caution">
    <text evidence="1">The sequence shown here is derived from an EMBL/GenBank/DDBJ whole genome shotgun (WGS) entry which is preliminary data.</text>
</comment>
<name>A0A9D1LLE0_9CLOT</name>
<organism evidence="1 2">
    <name type="scientific">Candidatus Ventrousia excrementavium</name>
    <dbReference type="NCBI Taxonomy" id="2840961"/>
    <lineage>
        <taxon>Bacteria</taxon>
        <taxon>Bacillati</taxon>
        <taxon>Bacillota</taxon>
        <taxon>Clostridia</taxon>
        <taxon>Eubacteriales</taxon>
        <taxon>Clostridiaceae</taxon>
        <taxon>Clostridiaceae incertae sedis</taxon>
        <taxon>Candidatus Ventrousia</taxon>
    </lineage>
</organism>
<dbReference type="InterPro" id="IPR038390">
    <property type="entry name" value="Metal_Tscrpt_repr_sf"/>
</dbReference>
<reference evidence="1" key="1">
    <citation type="submission" date="2020-10" db="EMBL/GenBank/DDBJ databases">
        <authorList>
            <person name="Gilroy R."/>
        </authorList>
    </citation>
    <scope>NUCLEOTIDE SEQUENCE</scope>
    <source>
        <strain evidence="1">CHK191-8634</strain>
    </source>
</reference>
<dbReference type="GO" id="GO:0046872">
    <property type="term" value="F:metal ion binding"/>
    <property type="evidence" value="ECO:0007669"/>
    <property type="project" value="InterPro"/>
</dbReference>
<dbReference type="Proteomes" id="UP000824073">
    <property type="component" value="Unassembled WGS sequence"/>
</dbReference>
<dbReference type="Pfam" id="PF02583">
    <property type="entry name" value="Trns_repr_metal"/>
    <property type="match status" value="1"/>
</dbReference>
<protein>
    <submittedName>
        <fullName evidence="1">Metal-sensitive transcriptional regulator</fullName>
    </submittedName>
</protein>
<evidence type="ECO:0000313" key="2">
    <source>
        <dbReference type="Proteomes" id="UP000824073"/>
    </source>
</evidence>
<dbReference type="GO" id="GO:0045892">
    <property type="term" value="P:negative regulation of DNA-templated transcription"/>
    <property type="evidence" value="ECO:0007669"/>
    <property type="project" value="UniProtKB-ARBA"/>
</dbReference>
<gene>
    <name evidence="1" type="ORF">IAB67_01975</name>
</gene>
<dbReference type="EMBL" id="DVMR01000021">
    <property type="protein sequence ID" value="HIU43047.1"/>
    <property type="molecule type" value="Genomic_DNA"/>
</dbReference>
<dbReference type="PANTHER" id="PTHR33677">
    <property type="entry name" value="TRANSCRIPTIONAL REPRESSOR FRMR-RELATED"/>
    <property type="match status" value="1"/>
</dbReference>
<dbReference type="GO" id="GO:0003677">
    <property type="term" value="F:DNA binding"/>
    <property type="evidence" value="ECO:0007669"/>
    <property type="project" value="InterPro"/>
</dbReference>
<accession>A0A9D1LLE0</accession>
<dbReference type="Gene3D" id="1.20.58.1000">
    <property type="entry name" value="Metal-sensitive repressor, helix protomer"/>
    <property type="match status" value="1"/>
</dbReference>